<proteinExistence type="predicted"/>
<keyword evidence="5" id="KW-1185">Reference proteome</keyword>
<feature type="coiled-coil region" evidence="1">
    <location>
        <begin position="1190"/>
        <end position="1217"/>
    </location>
</feature>
<dbReference type="OrthoDB" id="6108017at2759"/>
<dbReference type="GO" id="GO:0051020">
    <property type="term" value="F:GTPase binding"/>
    <property type="evidence" value="ECO:0007669"/>
    <property type="project" value="TreeGrafter"/>
</dbReference>
<dbReference type="Proteomes" id="UP000507470">
    <property type="component" value="Unassembled WGS sequence"/>
</dbReference>
<dbReference type="EMBL" id="CACVKT020001385">
    <property type="protein sequence ID" value="CAC5367736.1"/>
    <property type="molecule type" value="Genomic_DNA"/>
</dbReference>
<feature type="domain" description="Dilute" evidence="3">
    <location>
        <begin position="1305"/>
        <end position="1577"/>
    </location>
</feature>
<evidence type="ECO:0000259" key="3">
    <source>
        <dbReference type="PROSITE" id="PS51126"/>
    </source>
</evidence>
<protein>
    <submittedName>
        <fullName evidence="4">MYO5</fullName>
    </submittedName>
</protein>
<feature type="coiled-coil region" evidence="1">
    <location>
        <begin position="1111"/>
        <end position="1156"/>
    </location>
</feature>
<gene>
    <name evidence="4" type="ORF">MCOR_7525</name>
</gene>
<dbReference type="Pfam" id="PF01843">
    <property type="entry name" value="DIL"/>
    <property type="match status" value="1"/>
</dbReference>
<dbReference type="PANTHER" id="PTHR16027:SF6">
    <property type="entry name" value="DILUTE DOMAIN-CONTAINING PROTEIN"/>
    <property type="match status" value="1"/>
</dbReference>
<name>A0A6J8AJW6_MYTCO</name>
<dbReference type="SMART" id="SM01132">
    <property type="entry name" value="DIL"/>
    <property type="match status" value="1"/>
</dbReference>
<evidence type="ECO:0000313" key="4">
    <source>
        <dbReference type="EMBL" id="CAC5367736.1"/>
    </source>
</evidence>
<keyword evidence="1" id="KW-0175">Coiled coil</keyword>
<organism evidence="4 5">
    <name type="scientific">Mytilus coruscus</name>
    <name type="common">Sea mussel</name>
    <dbReference type="NCBI Taxonomy" id="42192"/>
    <lineage>
        <taxon>Eukaryota</taxon>
        <taxon>Metazoa</taxon>
        <taxon>Spiralia</taxon>
        <taxon>Lophotrochozoa</taxon>
        <taxon>Mollusca</taxon>
        <taxon>Bivalvia</taxon>
        <taxon>Autobranchia</taxon>
        <taxon>Pteriomorphia</taxon>
        <taxon>Mytilida</taxon>
        <taxon>Mytiloidea</taxon>
        <taxon>Mytilidae</taxon>
        <taxon>Mytilinae</taxon>
        <taxon>Mytilus</taxon>
    </lineage>
</organism>
<sequence>MKFTQKDMKFYCSGKQGGTEVDQSGERSTMGTTASSGDNQSDDEDDKSLTSNFSTRNGSLWNNNKSVSLIDNPNAVSVQYLDLMNETSGYWTFDDSVKTRVSQVLADQNEEEFESHDVTAKVQKLEDIESHDQTESKSELNDSQIVELCDSGLNESQVTLETCESSYSDITSNTGEEEKDQIMRDQDVKCISIESDSNPGEDGKDQITRNQDVKCSISIESDSYPDEDGKDQITRNQDVKCNISIESDGNPGKDEKDQIMSEEDVKCNSSIGSDEFSQTIDKCDSDSLITTKSESEFIGIDNIAANISELSVPTDDGNAQIENWNCDIDVDKESKEFAEIKDYGESNSRFKEPHKCDTSTMDAEISCDYSQGDAMAKKISGNIDNLIIWEGTFSENIDTSENDSLLAEKDSQIQGIDNLAADVTDDGSDTSSNFGNCYEVEVVGQGIENLTTKILDDNTLKDEERDKTSEHCLSNSESTCIDAHENNNCDVEITCDANSQNEQHMSDENLTFEKSERQKNVDDIETWDIDNSFDEDESTDVDSQVKVCHRDEDSEKVQEIINYDVTDESKTGASENNLFTSGRVFNKNLYTISEIEVVENNNKKMFSELCQGNGNEMGYSAQNSNDKFEQKLWESIEQNLTEYREPDSHETCELNHHDHVTYEQDEEVAHVIIEGSELEDVCQCGDEQKTSIKHQKVCHKNCKVIQALFTNNGNHDISDYLNHLSKEDNHSSNSDNYKLETCSETRKESVNHTNHEHDQSDKTCDFTKKFYNNHIDCDKTDNHDSLFEKENDGKVYYEQTNHDWHQVNDSNHDHQCADNYSNHIENYSNHDSEIALDLKDKPVTNLLSRLQVESEELVFEEENISNELCHTEICDNLKVLSDSNCNISNLPDSQNVPCDQSCDKCVHQSQSHDDHIDCVHENNCHCHHQQLSSKNQSHKHSAEDLYDKHLTDVDFHNRKHFPDLDHSADDMSVEDGAYLTCSDNEQDVHSTCSENEHGEHCTSMRYSQPESGFGETMSSEFNLTDKMFSHDSQFEDLLEVENIEVPSPEESFEDCQYISCHHDNTIDWDEGSICGCPDCLGRLRIERIITSDKSTMCPDEPPYVLMCEICEELLENQLQKTEKDSKKKEMTLKKQVKELKEENEKQQKIIQQHNSITRNLQLGPEAKIEATMQHEITRLTSENLDLRESNDKNQDQIRKLKKMLKTYAKRLKDGEAAEIAAEMDKDDTKSNEDNVAHVKHRERNYMGMLEYRKEDEQALIKNLIMDLKPRVAVGLLPGLPAYVLFMCVRHTDYVNDDEKVRGLLTNTINGIKKCVKKHHSDVERVTLWLTNTCRLLHTLKQYSGEKAFQADNSPRQNEHCLRNFDLSEYRQVFSDLAVWIYQTMIKQMQESVQQMIVPAVLEHEAIAGLTASKPSGMRGRSSSNANELEEKELSLDSLMKVILAQHAVDPELVKQIFRQLYYFVASGALNNLLLRKDMCNWSKGMQIRYNLSHLEQWLRDNKLQESGALSALEPITQASQLLQARKTDADVDSICEMCSKLTTPQIVKILNLYTPVDEFEERVPVSFIRKIQKKLQGRQEADNTLLMDTKYTFPVTFPFNPSSIAMETIDVPEQLHLGFLNRH</sequence>
<feature type="compositionally biased region" description="Polar residues" evidence="2">
    <location>
        <begin position="26"/>
        <end position="39"/>
    </location>
</feature>
<dbReference type="InterPro" id="IPR052072">
    <property type="entry name" value="Vascular_dev_regulator"/>
</dbReference>
<evidence type="ECO:0000256" key="2">
    <source>
        <dbReference type="SAM" id="MobiDB-lite"/>
    </source>
</evidence>
<evidence type="ECO:0000313" key="5">
    <source>
        <dbReference type="Proteomes" id="UP000507470"/>
    </source>
</evidence>
<feature type="region of interest" description="Disordered" evidence="2">
    <location>
        <begin position="1"/>
        <end position="55"/>
    </location>
</feature>
<evidence type="ECO:0000256" key="1">
    <source>
        <dbReference type="SAM" id="Coils"/>
    </source>
</evidence>
<accession>A0A6J8AJW6</accession>
<dbReference type="PANTHER" id="PTHR16027">
    <property type="entry name" value="DILUTE DOMAIN-CONTAINING PROTEIN YPR089W"/>
    <property type="match status" value="1"/>
</dbReference>
<dbReference type="CDD" id="cd15470">
    <property type="entry name" value="Myo5_CBD"/>
    <property type="match status" value="1"/>
</dbReference>
<dbReference type="InterPro" id="IPR002710">
    <property type="entry name" value="Dilute_dom"/>
</dbReference>
<reference evidence="4 5" key="1">
    <citation type="submission" date="2020-06" db="EMBL/GenBank/DDBJ databases">
        <authorList>
            <person name="Li R."/>
            <person name="Bekaert M."/>
        </authorList>
    </citation>
    <scope>NUCLEOTIDE SEQUENCE [LARGE SCALE GENOMIC DNA]</scope>
    <source>
        <strain evidence="5">wild</strain>
    </source>
</reference>
<dbReference type="PROSITE" id="PS51126">
    <property type="entry name" value="DILUTE"/>
    <property type="match status" value="1"/>
</dbReference>